<protein>
    <submittedName>
        <fullName evidence="2">Uncharacterized protein</fullName>
    </submittedName>
</protein>
<gene>
    <name evidence="2" type="ORF">CC84DRAFT_1163143</name>
</gene>
<dbReference type="STRING" id="1460663.A0A177CIP2"/>
<feature type="region of interest" description="Disordered" evidence="1">
    <location>
        <begin position="82"/>
        <end position="104"/>
    </location>
</feature>
<evidence type="ECO:0000256" key="1">
    <source>
        <dbReference type="SAM" id="MobiDB-lite"/>
    </source>
</evidence>
<dbReference type="AlphaFoldDB" id="A0A177CIP2"/>
<proteinExistence type="predicted"/>
<evidence type="ECO:0000313" key="2">
    <source>
        <dbReference type="EMBL" id="OAG06842.1"/>
    </source>
</evidence>
<name>A0A177CIP2_9PLEO</name>
<feature type="region of interest" description="Disordered" evidence="1">
    <location>
        <begin position="319"/>
        <end position="358"/>
    </location>
</feature>
<feature type="compositionally biased region" description="Basic and acidic residues" evidence="1">
    <location>
        <begin position="319"/>
        <end position="329"/>
    </location>
</feature>
<dbReference type="GeneID" id="28761673"/>
<dbReference type="EMBL" id="KV441551">
    <property type="protein sequence ID" value="OAG06842.1"/>
    <property type="molecule type" value="Genomic_DNA"/>
</dbReference>
<keyword evidence="3" id="KW-1185">Reference proteome</keyword>
<dbReference type="InParanoid" id="A0A177CIP2"/>
<reference evidence="2 3" key="1">
    <citation type="submission" date="2016-05" db="EMBL/GenBank/DDBJ databases">
        <title>Comparative analysis of secretome profiles of manganese(II)-oxidizing ascomycete fungi.</title>
        <authorList>
            <consortium name="DOE Joint Genome Institute"/>
            <person name="Zeiner C.A."/>
            <person name="Purvine S.O."/>
            <person name="Zink E.M."/>
            <person name="Wu S."/>
            <person name="Pasa-Tolic L."/>
            <person name="Chaput D.L."/>
            <person name="Haridas S."/>
            <person name="Grigoriev I.V."/>
            <person name="Santelli C.M."/>
            <person name="Hansel C.M."/>
        </authorList>
    </citation>
    <scope>NUCLEOTIDE SEQUENCE [LARGE SCALE GENOMIC DNA]</scope>
    <source>
        <strain evidence="2 3">AP3s5-JAC2a</strain>
    </source>
</reference>
<dbReference type="Proteomes" id="UP000077069">
    <property type="component" value="Unassembled WGS sequence"/>
</dbReference>
<dbReference type="OrthoDB" id="5373017at2759"/>
<organism evidence="2 3">
    <name type="scientific">Paraphaeosphaeria sporulosa</name>
    <dbReference type="NCBI Taxonomy" id="1460663"/>
    <lineage>
        <taxon>Eukaryota</taxon>
        <taxon>Fungi</taxon>
        <taxon>Dikarya</taxon>
        <taxon>Ascomycota</taxon>
        <taxon>Pezizomycotina</taxon>
        <taxon>Dothideomycetes</taxon>
        <taxon>Pleosporomycetidae</taxon>
        <taxon>Pleosporales</taxon>
        <taxon>Massarineae</taxon>
        <taxon>Didymosphaeriaceae</taxon>
        <taxon>Paraphaeosphaeria</taxon>
    </lineage>
</organism>
<sequence>MAFINIAVNAPYFKHHAIPANVTLAPETGDHVRCPSASTKDDDLYTSCQMSDIPAVALQETHNFVELLEAASTAADRAQTLAGHKTSRAMATQKGKRKWTSDAPGMCEDGAEAGFKRARVQGTPDIARGNQGPQVNPGLETPADNTTPCAPNNPAIHSAAALFRRPSERNTRKHTRLPMSKLFMSLQLSPESFLHLQAEAKSYMLNPAHPERQNCVGNRGKGDTDIVKLRLFNCVREFLDGGAGERYFGETAASKRQREGDPREAARALGEGELLADNDLVWPTDGNKLVSLVTPLLRRMVTNERQRVYAIETRKGVPRGKEGSLEAAEKAGLAMQQQAPPGFTKLPTSPKGSNTTNLSIASSLPFSHSIVDLSSSDHSVSPQNTSEAPHIKHINIFLKREERIIGSLRLHHTAEAPLFSLFWSDLLDCIGHLMAQYTYKRPTKNPVCKSRLDIGPDTLRGLAVAANNVQLNDSSNEATFMDMVSRPSNIVADASDRAVSGTDDCPHVCATPRPEAENMETASFQVNDHEGLHPYRLEAMRSAGRAVIKNDSDWETLKLDIAFADWADRTLNVVAILCSALSNT</sequence>
<accession>A0A177CIP2</accession>
<dbReference type="RefSeq" id="XP_018037207.1">
    <property type="nucleotide sequence ID" value="XM_018178187.1"/>
</dbReference>
<evidence type="ECO:0000313" key="3">
    <source>
        <dbReference type="Proteomes" id="UP000077069"/>
    </source>
</evidence>
<feature type="compositionally biased region" description="Polar residues" evidence="1">
    <location>
        <begin position="346"/>
        <end position="358"/>
    </location>
</feature>